<feature type="domain" description="Helicase C-terminal" evidence="12">
    <location>
        <begin position="214"/>
        <end position="375"/>
    </location>
</feature>
<accession>A0ABT6R2V3</accession>
<dbReference type="SMART" id="SM00490">
    <property type="entry name" value="HELICc"/>
    <property type="match status" value="1"/>
</dbReference>
<sequence length="539" mass="59262">MTTFRELNLSEALIKGVLKMGFEEATPIQAETIPVGLSGVDLIGQAQTGTGKTAAFGIPTIERIDAKSRHIQALVLAPTRELAIQVAEELNRIGEVKRVHALPVYGGQQIDRQIRALRKNPQIVVATPGRLMDHMNRKTLNLDHVQTVILDEADEMLNMGFVEDIEKILGTLPESRQTLLFSATMPQQIRKIADRFMTTPTHIKVKAKEMTVENIDQSFIELKENQKFDVLCRLIDTDSPELSIIFGRTKKRVDEMTEGLVQRGYTADGLHGDLTQAKRDQVIRRFKKGTIDILVATDVAARGLDITGVTHVYNFDVPQDPESYVHRIGRTGRAGKTGSAITFVTPREFGQIKTIERVTNKKMSRRHAPTLDEILEGNLKLAAQELIKRVEAKNSQEYTTLAQELLEEYEAVELISAALKGLTKEPDATPVQISSIEPIRVKRFGSGGGSGSGGNRRPYGNKGGSGSGSSSNRSSGGYRGSNPRSGSGERREGGRPSEGNRSTSSSSSSSSDRREGGYAGRNRSESDRNRGGRKPRFEK</sequence>
<reference evidence="14 15" key="1">
    <citation type="submission" date="2023-04" db="EMBL/GenBank/DDBJ databases">
        <title>Antarctic isolates genomes.</title>
        <authorList>
            <person name="Dimov S.G."/>
        </authorList>
    </citation>
    <scope>NUCLEOTIDE SEQUENCE [LARGE SCALE GENOMIC DNA]</scope>
    <source>
        <strain evidence="14 15">AL19</strain>
    </source>
</reference>
<comment type="subcellular location">
    <subcellularLocation>
        <location evidence="8">Cytoplasm</location>
    </subcellularLocation>
</comment>
<evidence type="ECO:0000256" key="8">
    <source>
        <dbReference type="HAMAP-Rule" id="MF_01493"/>
    </source>
</evidence>
<feature type="region of interest" description="Disordered" evidence="10">
    <location>
        <begin position="425"/>
        <end position="539"/>
    </location>
</feature>
<dbReference type="SMART" id="SM00487">
    <property type="entry name" value="DEXDc"/>
    <property type="match status" value="1"/>
</dbReference>
<gene>
    <name evidence="8" type="primary">cshA</name>
    <name evidence="14" type="ORF">QK289_09605</name>
</gene>
<dbReference type="PANTHER" id="PTHR47963">
    <property type="entry name" value="DEAD-BOX ATP-DEPENDENT RNA HELICASE 47, MITOCHONDRIAL"/>
    <property type="match status" value="1"/>
</dbReference>
<dbReference type="SUPFAM" id="SSF52540">
    <property type="entry name" value="P-loop containing nucleoside triphosphate hydrolases"/>
    <property type="match status" value="1"/>
</dbReference>
<evidence type="ECO:0000313" key="15">
    <source>
        <dbReference type="Proteomes" id="UP001243286"/>
    </source>
</evidence>
<dbReference type="Proteomes" id="UP001243286">
    <property type="component" value="Unassembled WGS sequence"/>
</dbReference>
<evidence type="ECO:0000256" key="9">
    <source>
        <dbReference type="PROSITE-ProRule" id="PRU00552"/>
    </source>
</evidence>
<evidence type="ECO:0000256" key="3">
    <source>
        <dbReference type="ARBA" id="ARBA00022801"/>
    </source>
</evidence>
<dbReference type="InterPro" id="IPR027417">
    <property type="entry name" value="P-loop_NTPase"/>
</dbReference>
<dbReference type="CDD" id="cd18787">
    <property type="entry name" value="SF2_C_DEAD"/>
    <property type="match status" value="1"/>
</dbReference>
<organism evidence="14 15">
    <name type="scientific">Exiguobacterium antarcticum</name>
    <dbReference type="NCBI Taxonomy" id="132920"/>
    <lineage>
        <taxon>Bacteria</taxon>
        <taxon>Bacillati</taxon>
        <taxon>Bacillota</taxon>
        <taxon>Bacilli</taxon>
        <taxon>Bacillales</taxon>
        <taxon>Bacillales Family XII. Incertae Sedis</taxon>
        <taxon>Exiguobacterium</taxon>
    </lineage>
</organism>
<dbReference type="PROSITE" id="PS00039">
    <property type="entry name" value="DEAD_ATP_HELICASE"/>
    <property type="match status" value="1"/>
</dbReference>
<dbReference type="HAMAP" id="MF_01493">
    <property type="entry name" value="DEAD_helicase_CshA"/>
    <property type="match status" value="1"/>
</dbReference>
<comment type="catalytic activity">
    <reaction evidence="8">
        <text>ATP + H2O = ADP + phosphate + H(+)</text>
        <dbReference type="Rhea" id="RHEA:13065"/>
        <dbReference type="ChEBI" id="CHEBI:15377"/>
        <dbReference type="ChEBI" id="CHEBI:15378"/>
        <dbReference type="ChEBI" id="CHEBI:30616"/>
        <dbReference type="ChEBI" id="CHEBI:43474"/>
        <dbReference type="ChEBI" id="CHEBI:456216"/>
        <dbReference type="EC" id="3.6.4.13"/>
    </reaction>
</comment>
<evidence type="ECO:0000256" key="1">
    <source>
        <dbReference type="ARBA" id="ARBA00022490"/>
    </source>
</evidence>
<keyword evidence="1 8" id="KW-0963">Cytoplasm</keyword>
<dbReference type="InterPro" id="IPR011545">
    <property type="entry name" value="DEAD/DEAH_box_helicase_dom"/>
</dbReference>
<evidence type="ECO:0000259" key="12">
    <source>
        <dbReference type="PROSITE" id="PS51194"/>
    </source>
</evidence>
<feature type="compositionally biased region" description="Basic and acidic residues" evidence="10">
    <location>
        <begin position="511"/>
        <end position="539"/>
    </location>
</feature>
<evidence type="ECO:0000256" key="6">
    <source>
        <dbReference type="ARBA" id="ARBA00022884"/>
    </source>
</evidence>
<name>A0ABT6R2V3_9BACL</name>
<dbReference type="InterPro" id="IPR014014">
    <property type="entry name" value="RNA_helicase_DEAD_Q_motif"/>
</dbReference>
<dbReference type="EMBL" id="JASBQV010000013">
    <property type="protein sequence ID" value="MDI3235261.1"/>
    <property type="molecule type" value="Genomic_DNA"/>
</dbReference>
<feature type="domain" description="DEAD-box RNA helicase Q" evidence="13">
    <location>
        <begin position="2"/>
        <end position="30"/>
    </location>
</feature>
<dbReference type="InterPro" id="IPR000629">
    <property type="entry name" value="RNA-helicase_DEAD-box_CS"/>
</dbReference>
<dbReference type="PROSITE" id="PS51195">
    <property type="entry name" value="Q_MOTIF"/>
    <property type="match status" value="1"/>
</dbReference>
<evidence type="ECO:0000256" key="10">
    <source>
        <dbReference type="SAM" id="MobiDB-lite"/>
    </source>
</evidence>
<keyword evidence="2 8" id="KW-0547">Nucleotide-binding</keyword>
<dbReference type="PROSITE" id="PS51194">
    <property type="entry name" value="HELICASE_CTER"/>
    <property type="match status" value="1"/>
</dbReference>
<feature type="compositionally biased region" description="Low complexity" evidence="10">
    <location>
        <begin position="468"/>
        <end position="486"/>
    </location>
</feature>
<evidence type="ECO:0000256" key="4">
    <source>
        <dbReference type="ARBA" id="ARBA00022806"/>
    </source>
</evidence>
<dbReference type="InterPro" id="IPR014001">
    <property type="entry name" value="Helicase_ATP-bd"/>
</dbReference>
<feature type="compositionally biased region" description="Low complexity" evidence="10">
    <location>
        <begin position="497"/>
        <end position="510"/>
    </location>
</feature>
<comment type="caution">
    <text evidence="14">The sequence shown here is derived from an EMBL/GenBank/DDBJ whole genome shotgun (WGS) entry which is preliminary data.</text>
</comment>
<evidence type="ECO:0000313" key="14">
    <source>
        <dbReference type="EMBL" id="MDI3235261.1"/>
    </source>
</evidence>
<dbReference type="InterPro" id="IPR044742">
    <property type="entry name" value="DEAD/DEAH_RhlB"/>
</dbReference>
<dbReference type="PROSITE" id="PS51192">
    <property type="entry name" value="HELICASE_ATP_BIND_1"/>
    <property type="match status" value="1"/>
</dbReference>
<evidence type="ECO:0000256" key="2">
    <source>
        <dbReference type="ARBA" id="ARBA00022741"/>
    </source>
</evidence>
<comment type="function">
    <text evidence="8">DEAD-box RNA helicase possibly involved in RNA degradation. Unwinds dsRNA in both 5'- and 3'-directions, has RNA-dependent ATPase activity.</text>
</comment>
<evidence type="ECO:0000256" key="5">
    <source>
        <dbReference type="ARBA" id="ARBA00022840"/>
    </source>
</evidence>
<feature type="compositionally biased region" description="Gly residues" evidence="10">
    <location>
        <begin position="445"/>
        <end position="454"/>
    </location>
</feature>
<keyword evidence="7 8" id="KW-0346">Stress response</keyword>
<dbReference type="GO" id="GO:0016787">
    <property type="term" value="F:hydrolase activity"/>
    <property type="evidence" value="ECO:0007669"/>
    <property type="project" value="UniProtKB-KW"/>
</dbReference>
<dbReference type="InterPro" id="IPR030880">
    <property type="entry name" value="DEAD_helicase_CshA"/>
</dbReference>
<dbReference type="InterPro" id="IPR050547">
    <property type="entry name" value="DEAD_box_RNA_helicases"/>
</dbReference>
<comment type="similarity">
    <text evidence="8">Belongs to the DEAD box helicase family. CshA subfamily.</text>
</comment>
<evidence type="ECO:0000256" key="7">
    <source>
        <dbReference type="ARBA" id="ARBA00023016"/>
    </source>
</evidence>
<comment type="subunit">
    <text evidence="8">Oligomerizes, may be a member of the RNA degradosome.</text>
</comment>
<feature type="domain" description="Helicase ATP-binding" evidence="11">
    <location>
        <begin position="33"/>
        <end position="203"/>
    </location>
</feature>
<keyword evidence="6 8" id="KW-0694">RNA-binding</keyword>
<keyword evidence="3 8" id="KW-0378">Hydrolase</keyword>
<dbReference type="CDD" id="cd00268">
    <property type="entry name" value="DEADc"/>
    <property type="match status" value="1"/>
</dbReference>
<protein>
    <recommendedName>
        <fullName evidence="8">DEAD-box ATP-dependent RNA helicase CshA</fullName>
        <ecNumber evidence="8">3.6.4.13</ecNumber>
    </recommendedName>
</protein>
<evidence type="ECO:0000259" key="13">
    <source>
        <dbReference type="PROSITE" id="PS51195"/>
    </source>
</evidence>
<keyword evidence="15" id="KW-1185">Reference proteome</keyword>
<dbReference type="EC" id="3.6.4.13" evidence="8"/>
<keyword evidence="5 8" id="KW-0067">ATP-binding</keyword>
<dbReference type="Pfam" id="PF00270">
    <property type="entry name" value="DEAD"/>
    <property type="match status" value="1"/>
</dbReference>
<dbReference type="InterPro" id="IPR001650">
    <property type="entry name" value="Helicase_C-like"/>
</dbReference>
<keyword evidence="4 8" id="KW-0347">Helicase</keyword>
<dbReference type="Gene3D" id="3.40.50.300">
    <property type="entry name" value="P-loop containing nucleotide triphosphate hydrolases"/>
    <property type="match status" value="2"/>
</dbReference>
<dbReference type="GO" id="GO:0004386">
    <property type="term" value="F:helicase activity"/>
    <property type="evidence" value="ECO:0007669"/>
    <property type="project" value="UniProtKB-KW"/>
</dbReference>
<dbReference type="RefSeq" id="WP_014969617.1">
    <property type="nucleotide sequence ID" value="NZ_JANJYY010000049.1"/>
</dbReference>
<evidence type="ECO:0000259" key="11">
    <source>
        <dbReference type="PROSITE" id="PS51192"/>
    </source>
</evidence>
<feature type="short sequence motif" description="Q motif" evidence="9">
    <location>
        <begin position="2"/>
        <end position="30"/>
    </location>
</feature>
<dbReference type="PANTHER" id="PTHR47963:SF5">
    <property type="entry name" value="DEAD-BOX ATP-DEPENDENT RNA HELICASE CSHA"/>
    <property type="match status" value="1"/>
</dbReference>
<dbReference type="Pfam" id="PF00271">
    <property type="entry name" value="Helicase_C"/>
    <property type="match status" value="1"/>
</dbReference>
<proteinExistence type="inferred from homology"/>